<keyword evidence="3" id="KW-1185">Reference proteome</keyword>
<keyword evidence="1" id="KW-0732">Signal</keyword>
<evidence type="ECO:0000256" key="1">
    <source>
        <dbReference type="SAM" id="SignalP"/>
    </source>
</evidence>
<dbReference type="Proteomes" id="UP000472580">
    <property type="component" value="Unassembled WGS sequence"/>
</dbReference>
<gene>
    <name evidence="2" type="ORF">E5987_11430</name>
</gene>
<protein>
    <submittedName>
        <fullName evidence="2">DUF3455 domain-containing protein</fullName>
    </submittedName>
</protein>
<reference evidence="2 3" key="1">
    <citation type="submission" date="2019-12" db="EMBL/GenBank/DDBJ databases">
        <title>Microbes associate with the intestines of laboratory mice.</title>
        <authorList>
            <person name="Navarre W."/>
            <person name="Wong E."/>
        </authorList>
    </citation>
    <scope>NUCLEOTIDE SEQUENCE [LARGE SCALE GENOMIC DNA]</scope>
    <source>
        <strain evidence="2 3">NM82_D38</strain>
    </source>
</reference>
<name>A0A6L6YJ80_9BURK</name>
<organism evidence="2 3">
    <name type="scientific">Parasutterella muris</name>
    <dbReference type="NCBI Taxonomy" id="2565572"/>
    <lineage>
        <taxon>Bacteria</taxon>
        <taxon>Pseudomonadati</taxon>
        <taxon>Pseudomonadota</taxon>
        <taxon>Betaproteobacteria</taxon>
        <taxon>Burkholderiales</taxon>
        <taxon>Sutterellaceae</taxon>
        <taxon>Parasutterella</taxon>
    </lineage>
</organism>
<dbReference type="PANTHER" id="PTHR35567">
    <property type="entry name" value="MALATE DEHYDROGENASE (AFU_ORTHOLOGUE AFUA_2G13800)"/>
    <property type="match status" value="1"/>
</dbReference>
<dbReference type="InterPro" id="IPR021851">
    <property type="entry name" value="DUF3455"/>
</dbReference>
<proteinExistence type="predicted"/>
<sequence length="180" mass="19433">MAVNSRIFLCLIPAFILAGCSHLSDLNGPGTSHAPSADVLSPKSGAPFLTLDAKGYQYFRCTVDARGGYWKFERPEAKLTNSAGETVAELSGPMQAFDHSDGSRIISSHITAWVNPANPAVDNKLALLQAVSDDREGVFKGVRYIQRLDTVGGMPQGSCTQPDNGKLQKVPFSAKFVFWK</sequence>
<dbReference type="PANTHER" id="PTHR35567:SF1">
    <property type="entry name" value="CONSERVED FUNGAL PROTEIN (AFU_ORTHOLOGUE AFUA_1G14230)"/>
    <property type="match status" value="1"/>
</dbReference>
<evidence type="ECO:0000313" key="3">
    <source>
        <dbReference type="Proteomes" id="UP000472580"/>
    </source>
</evidence>
<dbReference type="AlphaFoldDB" id="A0A6L6YJ80"/>
<dbReference type="PROSITE" id="PS51257">
    <property type="entry name" value="PROKAR_LIPOPROTEIN"/>
    <property type="match status" value="1"/>
</dbReference>
<feature type="signal peptide" evidence="1">
    <location>
        <begin position="1"/>
        <end position="18"/>
    </location>
</feature>
<comment type="caution">
    <text evidence="2">The sequence shown here is derived from an EMBL/GenBank/DDBJ whole genome shotgun (WGS) entry which is preliminary data.</text>
</comment>
<accession>A0A6L6YJ80</accession>
<dbReference type="EMBL" id="WSRP01000047">
    <property type="protein sequence ID" value="MVX57795.1"/>
    <property type="molecule type" value="Genomic_DNA"/>
</dbReference>
<feature type="chain" id="PRO_5026687517" evidence="1">
    <location>
        <begin position="19"/>
        <end position="180"/>
    </location>
</feature>
<dbReference type="OrthoDB" id="193535at2"/>
<evidence type="ECO:0000313" key="2">
    <source>
        <dbReference type="EMBL" id="MVX57795.1"/>
    </source>
</evidence>
<dbReference type="Pfam" id="PF11937">
    <property type="entry name" value="DUF3455"/>
    <property type="match status" value="1"/>
</dbReference>